<comment type="caution">
    <text evidence="1">The sequence shown here is derived from an EMBL/GenBank/DDBJ whole genome shotgun (WGS) entry which is preliminary data.</text>
</comment>
<dbReference type="AlphaFoldDB" id="A0A426X0B0"/>
<name>A0A426X0B0_ENSVE</name>
<protein>
    <submittedName>
        <fullName evidence="1">Uncharacterized protein</fullName>
    </submittedName>
</protein>
<dbReference type="GO" id="GO:0005634">
    <property type="term" value="C:nucleus"/>
    <property type="evidence" value="ECO:0007669"/>
    <property type="project" value="TreeGrafter"/>
</dbReference>
<accession>A0A426X0B0</accession>
<gene>
    <name evidence="1" type="ORF">B296_00041247</name>
</gene>
<evidence type="ECO:0000313" key="1">
    <source>
        <dbReference type="EMBL" id="RRT32909.1"/>
    </source>
</evidence>
<dbReference type="InterPro" id="IPR036882">
    <property type="entry name" value="Alba-like_dom_sf"/>
</dbReference>
<dbReference type="PANTHER" id="PTHR31947:SF45">
    <property type="entry name" value="DNA_RNA-BINDING PROTEIN ALBA-LIKE DOMAIN-CONTAINING PROTEIN"/>
    <property type="match status" value="1"/>
</dbReference>
<dbReference type="GO" id="GO:0003723">
    <property type="term" value="F:RNA binding"/>
    <property type="evidence" value="ECO:0007669"/>
    <property type="project" value="TreeGrafter"/>
</dbReference>
<dbReference type="EMBL" id="AMZH03030368">
    <property type="protein sequence ID" value="RRT32909.1"/>
    <property type="molecule type" value="Genomic_DNA"/>
</dbReference>
<proteinExistence type="predicted"/>
<organism evidence="1 2">
    <name type="scientific">Ensete ventricosum</name>
    <name type="common">Abyssinian banana</name>
    <name type="synonym">Musa ensete</name>
    <dbReference type="NCBI Taxonomy" id="4639"/>
    <lineage>
        <taxon>Eukaryota</taxon>
        <taxon>Viridiplantae</taxon>
        <taxon>Streptophyta</taxon>
        <taxon>Embryophyta</taxon>
        <taxon>Tracheophyta</taxon>
        <taxon>Spermatophyta</taxon>
        <taxon>Magnoliopsida</taxon>
        <taxon>Liliopsida</taxon>
        <taxon>Zingiberales</taxon>
        <taxon>Musaceae</taxon>
        <taxon>Ensete</taxon>
    </lineage>
</organism>
<dbReference type="Gene3D" id="3.30.110.20">
    <property type="entry name" value="Alba-like domain"/>
    <property type="match status" value="1"/>
</dbReference>
<dbReference type="Proteomes" id="UP000287651">
    <property type="component" value="Unassembled WGS sequence"/>
</dbReference>
<sequence length="87" mass="10081">MEQITEGVNNLSVAADSFKKNRIQVSNTKKPLFFYVNLAKVADAPPPFFDRFRTLTLIFNTMKQSFRLLEWVRFLCPLVISLLRDAV</sequence>
<dbReference type="PANTHER" id="PTHR31947">
    <property type="entry name" value="DNA/RNA-BINDING PROTEIN ALBA 3"/>
    <property type="match status" value="1"/>
</dbReference>
<reference evidence="1 2" key="1">
    <citation type="journal article" date="2014" name="Agronomy (Basel)">
        <title>A Draft Genome Sequence for Ensete ventricosum, the Drought-Tolerant Tree Against Hunger.</title>
        <authorList>
            <person name="Harrison J."/>
            <person name="Moore K.A."/>
            <person name="Paszkiewicz K."/>
            <person name="Jones T."/>
            <person name="Grant M."/>
            <person name="Ambacheew D."/>
            <person name="Muzemil S."/>
            <person name="Studholme D.J."/>
        </authorList>
    </citation>
    <scope>NUCLEOTIDE SEQUENCE [LARGE SCALE GENOMIC DNA]</scope>
</reference>
<dbReference type="InterPro" id="IPR014560">
    <property type="entry name" value="UCP030333_Alba"/>
</dbReference>
<evidence type="ECO:0000313" key="2">
    <source>
        <dbReference type="Proteomes" id="UP000287651"/>
    </source>
</evidence>